<accession>A0A381UWM4</accession>
<dbReference type="Gene3D" id="1.10.540.10">
    <property type="entry name" value="Acyl-CoA dehydrogenase/oxidase, N-terminal domain"/>
    <property type="match status" value="1"/>
</dbReference>
<dbReference type="Pfam" id="PF02771">
    <property type="entry name" value="Acyl-CoA_dh_N"/>
    <property type="match status" value="1"/>
</dbReference>
<feature type="domain" description="Acyl-CoA dehydrogenase/oxidase N-terminal" evidence="8">
    <location>
        <begin position="18"/>
        <end position="129"/>
    </location>
</feature>
<keyword evidence="5" id="KW-0560">Oxidoreductase</keyword>
<sequence length="410" mass="43978">MTTTVEEASVDRIAEAEFCSRVETFLETHCNRIGEDQEMVGAEDADVIARMKTFQGSLVEAGLAALSYPAEFGGAGLTKRHQELFDQASKGWHLPNSALSISHGMCLPMLSQFGTDEQKSLFMPDCISGATIWCQLFSEPGAGSDVAGLATRATRDGDQWILRGQKVWTSGAHYADYGLIVARTDPALPKHQGLSMFIVDMRDPAVEVRPLRQISGGTGFNEVFFTDTQIPADWLLGGLNQGWNLAVAMLMFERVSIGAGGGAMNANRAPGLIHLAQDLGRSEDPLIRQALADLWIRERIRGFIGQRIRSAVQAGNVPGPEGSIAKLNGAVIARAIRDATMDLVGVTGQAWAADTDGGDRWAVGCLSASGISIAGGTDEVQRNIIGERVLGLPKEPDPYKGAAWETVPRN</sequence>
<feature type="domain" description="Acyl-CoA oxidase/dehydrogenase middle" evidence="7">
    <location>
        <begin position="134"/>
        <end position="227"/>
    </location>
</feature>
<protein>
    <recommendedName>
        <fullName evidence="10">Dehydrogenase</fullName>
    </recommendedName>
</protein>
<dbReference type="FunFam" id="2.40.110.10:FF:000011">
    <property type="entry name" value="Acyl-CoA dehydrogenase FadE34"/>
    <property type="match status" value="1"/>
</dbReference>
<dbReference type="Gene3D" id="1.20.140.10">
    <property type="entry name" value="Butyryl-CoA Dehydrogenase, subunit A, domain 3"/>
    <property type="match status" value="1"/>
</dbReference>
<organism evidence="9">
    <name type="scientific">marine metagenome</name>
    <dbReference type="NCBI Taxonomy" id="408172"/>
    <lineage>
        <taxon>unclassified sequences</taxon>
        <taxon>metagenomes</taxon>
        <taxon>ecological metagenomes</taxon>
    </lineage>
</organism>
<evidence type="ECO:0000256" key="2">
    <source>
        <dbReference type="ARBA" id="ARBA00009347"/>
    </source>
</evidence>
<dbReference type="SUPFAM" id="SSF47203">
    <property type="entry name" value="Acyl-CoA dehydrogenase C-terminal domain-like"/>
    <property type="match status" value="1"/>
</dbReference>
<keyword evidence="4" id="KW-0274">FAD</keyword>
<dbReference type="InterPro" id="IPR006091">
    <property type="entry name" value="Acyl-CoA_Oxase/DH_mid-dom"/>
</dbReference>
<dbReference type="EMBL" id="UINC01007088">
    <property type="protein sequence ID" value="SVA31343.1"/>
    <property type="molecule type" value="Genomic_DNA"/>
</dbReference>
<gene>
    <name evidence="9" type="ORF">METZ01_LOCUS84197</name>
</gene>
<evidence type="ECO:0000256" key="4">
    <source>
        <dbReference type="ARBA" id="ARBA00022827"/>
    </source>
</evidence>
<dbReference type="InterPro" id="IPR036250">
    <property type="entry name" value="AcylCo_DH-like_C"/>
</dbReference>
<name>A0A381UWM4_9ZZZZ</name>
<dbReference type="GO" id="GO:0005886">
    <property type="term" value="C:plasma membrane"/>
    <property type="evidence" value="ECO:0007669"/>
    <property type="project" value="TreeGrafter"/>
</dbReference>
<evidence type="ECO:0000256" key="5">
    <source>
        <dbReference type="ARBA" id="ARBA00023002"/>
    </source>
</evidence>
<proteinExistence type="inferred from homology"/>
<dbReference type="InterPro" id="IPR013786">
    <property type="entry name" value="AcylCoA_DH/ox_N"/>
</dbReference>
<dbReference type="AlphaFoldDB" id="A0A381UWM4"/>
<evidence type="ECO:0000256" key="1">
    <source>
        <dbReference type="ARBA" id="ARBA00001974"/>
    </source>
</evidence>
<feature type="domain" description="Acyl-CoA dehydrogenase/oxidase C-terminal" evidence="6">
    <location>
        <begin position="240"/>
        <end position="390"/>
    </location>
</feature>
<dbReference type="Pfam" id="PF00441">
    <property type="entry name" value="Acyl-CoA_dh_1"/>
    <property type="match status" value="1"/>
</dbReference>
<comment type="similarity">
    <text evidence="2">Belongs to the acyl-CoA dehydrogenase family.</text>
</comment>
<dbReference type="InterPro" id="IPR009100">
    <property type="entry name" value="AcylCoA_DH/oxidase_NM_dom_sf"/>
</dbReference>
<dbReference type="GO" id="GO:0016627">
    <property type="term" value="F:oxidoreductase activity, acting on the CH-CH group of donors"/>
    <property type="evidence" value="ECO:0007669"/>
    <property type="project" value="InterPro"/>
</dbReference>
<dbReference type="Pfam" id="PF02770">
    <property type="entry name" value="Acyl-CoA_dh_M"/>
    <property type="match status" value="1"/>
</dbReference>
<evidence type="ECO:0000256" key="3">
    <source>
        <dbReference type="ARBA" id="ARBA00022630"/>
    </source>
</evidence>
<evidence type="ECO:0000313" key="9">
    <source>
        <dbReference type="EMBL" id="SVA31343.1"/>
    </source>
</evidence>
<dbReference type="InterPro" id="IPR009075">
    <property type="entry name" value="AcylCo_DH/oxidase_C"/>
</dbReference>
<dbReference type="PANTHER" id="PTHR43292:SF4">
    <property type="entry name" value="ACYL-COA DEHYDROGENASE FADE34"/>
    <property type="match status" value="1"/>
</dbReference>
<dbReference type="InterPro" id="IPR052161">
    <property type="entry name" value="Mycobact_Acyl-CoA_DH"/>
</dbReference>
<dbReference type="InterPro" id="IPR037069">
    <property type="entry name" value="AcylCoA_DH/ox_N_sf"/>
</dbReference>
<evidence type="ECO:0000259" key="6">
    <source>
        <dbReference type="Pfam" id="PF00441"/>
    </source>
</evidence>
<comment type="cofactor">
    <cofactor evidence="1">
        <name>FAD</name>
        <dbReference type="ChEBI" id="CHEBI:57692"/>
    </cofactor>
</comment>
<evidence type="ECO:0000259" key="7">
    <source>
        <dbReference type="Pfam" id="PF02770"/>
    </source>
</evidence>
<evidence type="ECO:0000259" key="8">
    <source>
        <dbReference type="Pfam" id="PF02771"/>
    </source>
</evidence>
<dbReference type="SUPFAM" id="SSF56645">
    <property type="entry name" value="Acyl-CoA dehydrogenase NM domain-like"/>
    <property type="match status" value="1"/>
</dbReference>
<keyword evidence="3" id="KW-0285">Flavoprotein</keyword>
<dbReference type="InterPro" id="IPR046373">
    <property type="entry name" value="Acyl-CoA_Oxase/DH_mid-dom_sf"/>
</dbReference>
<evidence type="ECO:0008006" key="10">
    <source>
        <dbReference type="Google" id="ProtNLM"/>
    </source>
</evidence>
<reference evidence="9" key="1">
    <citation type="submission" date="2018-05" db="EMBL/GenBank/DDBJ databases">
        <authorList>
            <person name="Lanie J.A."/>
            <person name="Ng W.-L."/>
            <person name="Kazmierczak K.M."/>
            <person name="Andrzejewski T.M."/>
            <person name="Davidsen T.M."/>
            <person name="Wayne K.J."/>
            <person name="Tettelin H."/>
            <person name="Glass J.I."/>
            <person name="Rusch D."/>
            <person name="Podicherti R."/>
            <person name="Tsui H.-C.T."/>
            <person name="Winkler M.E."/>
        </authorList>
    </citation>
    <scope>NUCLEOTIDE SEQUENCE</scope>
</reference>
<dbReference type="PANTHER" id="PTHR43292">
    <property type="entry name" value="ACYL-COA DEHYDROGENASE"/>
    <property type="match status" value="1"/>
</dbReference>
<dbReference type="GO" id="GO:0050660">
    <property type="term" value="F:flavin adenine dinucleotide binding"/>
    <property type="evidence" value="ECO:0007669"/>
    <property type="project" value="InterPro"/>
</dbReference>
<dbReference type="Gene3D" id="2.40.110.10">
    <property type="entry name" value="Butyryl-CoA Dehydrogenase, subunit A, domain 2"/>
    <property type="match status" value="1"/>
</dbReference>